<gene>
    <name evidence="8" type="ORF">BN7_1779</name>
</gene>
<dbReference type="EMBL" id="CAIF01000039">
    <property type="protein sequence ID" value="CCH42235.1"/>
    <property type="molecule type" value="Genomic_DNA"/>
</dbReference>
<reference evidence="8 9" key="1">
    <citation type="journal article" date="2012" name="Eukaryot. Cell">
        <title>Draft genome sequence of Wickerhamomyces ciferrii NRRL Y-1031 F-60-10.</title>
        <authorList>
            <person name="Schneider J."/>
            <person name="Andrea H."/>
            <person name="Blom J."/>
            <person name="Jaenicke S."/>
            <person name="Ruckert C."/>
            <person name="Schorsch C."/>
            <person name="Szczepanowski R."/>
            <person name="Farwick M."/>
            <person name="Goesmann A."/>
            <person name="Puhler A."/>
            <person name="Schaffer S."/>
            <person name="Tauch A."/>
            <person name="Kohler T."/>
            <person name="Brinkrolf K."/>
        </authorList>
    </citation>
    <scope>NUCLEOTIDE SEQUENCE [LARGE SCALE GENOMIC DNA]</scope>
    <source>
        <strain evidence="9">ATCC 14091 / BCRC 22168 / CBS 111 / JCM 3599 / NBRC 0793 / NRRL Y-1031 F-60-10</strain>
    </source>
</reference>
<evidence type="ECO:0000256" key="2">
    <source>
        <dbReference type="ARBA" id="ARBA00022490"/>
    </source>
</evidence>
<keyword evidence="4" id="KW-0647">Proteasome</keyword>
<dbReference type="Pfam" id="PF23731">
    <property type="entry name" value="ARM_ECM29_C"/>
    <property type="match status" value="1"/>
</dbReference>
<dbReference type="InterPro" id="IPR011989">
    <property type="entry name" value="ARM-like"/>
</dbReference>
<dbReference type="InterPro" id="IPR024372">
    <property type="entry name" value="Ecm29_N"/>
</dbReference>
<name>K0KB59_WICCF</name>
<dbReference type="GO" id="GO:0000502">
    <property type="term" value="C:proteasome complex"/>
    <property type="evidence" value="ECO:0007669"/>
    <property type="project" value="UniProtKB-KW"/>
</dbReference>
<feature type="region of interest" description="Disordered" evidence="5">
    <location>
        <begin position="1640"/>
        <end position="1666"/>
    </location>
</feature>
<dbReference type="GO" id="GO:0005634">
    <property type="term" value="C:nucleus"/>
    <property type="evidence" value="ECO:0007669"/>
    <property type="project" value="TreeGrafter"/>
</dbReference>
<dbReference type="Gene3D" id="1.25.10.10">
    <property type="entry name" value="Leucine-rich Repeat Variant"/>
    <property type="match status" value="3"/>
</dbReference>
<dbReference type="GO" id="GO:0043248">
    <property type="term" value="P:proteasome assembly"/>
    <property type="evidence" value="ECO:0007669"/>
    <property type="project" value="InterPro"/>
</dbReference>
<dbReference type="PANTHER" id="PTHR23346">
    <property type="entry name" value="TRANSLATIONAL ACTIVATOR GCN1-RELATED"/>
    <property type="match status" value="1"/>
</dbReference>
<dbReference type="SUPFAM" id="SSF48371">
    <property type="entry name" value="ARM repeat"/>
    <property type="match status" value="2"/>
</dbReference>
<evidence type="ECO:0000313" key="8">
    <source>
        <dbReference type="EMBL" id="CCH42235.1"/>
    </source>
</evidence>
<evidence type="ECO:0000259" key="6">
    <source>
        <dbReference type="Pfam" id="PF13001"/>
    </source>
</evidence>
<dbReference type="GO" id="GO:0036503">
    <property type="term" value="P:ERAD pathway"/>
    <property type="evidence" value="ECO:0007669"/>
    <property type="project" value="TreeGrafter"/>
</dbReference>
<dbReference type="InterPro" id="IPR016024">
    <property type="entry name" value="ARM-type_fold"/>
</dbReference>
<dbReference type="Pfam" id="PF13001">
    <property type="entry name" value="ECM29_N"/>
    <property type="match status" value="1"/>
</dbReference>
<comment type="subcellular location">
    <subcellularLocation>
        <location evidence="1">Cytoplasm</location>
    </subcellularLocation>
</comment>
<feature type="compositionally biased region" description="Acidic residues" evidence="5">
    <location>
        <begin position="1640"/>
        <end position="1650"/>
    </location>
</feature>
<protein>
    <recommendedName>
        <fullName evidence="10">Proteasome component ECM29</fullName>
    </recommendedName>
</protein>
<comment type="caution">
    <text evidence="8">The sequence shown here is derived from an EMBL/GenBank/DDBJ whole genome shotgun (WGS) entry which is preliminary data.</text>
</comment>
<keyword evidence="3" id="KW-0677">Repeat</keyword>
<dbReference type="GO" id="GO:0060090">
    <property type="term" value="F:molecular adaptor activity"/>
    <property type="evidence" value="ECO:0007669"/>
    <property type="project" value="InterPro"/>
</dbReference>
<dbReference type="STRING" id="1206466.K0KB59"/>
<feature type="domain" description="Proteasome component Ecm29 N-terminal" evidence="6">
    <location>
        <begin position="9"/>
        <end position="510"/>
    </location>
</feature>
<sequence length="1815" mass="202366">MAEAELNLINKVELRIALADTDAKFQSSLDLYLCPLLLKLSSQHGSVRQEILKFIQHLIPRINSHRSIKLPVLKLVDQAKVVKEDTNYSSVQLYSLLFASKGIDRLDLSEKREILPKVIKGIHKFDNNVGARLFHVFCKLLNGWTTPDRGNDDFKLIRDELDIDLADELFLVQNIAKLFLLVPVVNDDGVIPRGYTCAGLSSKDTSFLTYDAGVSYKKEDLAIVKKNIAAFLPVFHDENLIEALIIGVNDSNETVGNLCASLFRKVNIPYEDKQLIDRLVSLFVGDKTAPRSPVRGPVQERILSILTGSKIAAQNPNVSIITSIGLNAMQFPRLKATTIQFIQWVAKNGSTGILSNDSAEYSVNVASQLRNNLHAEGWPRIQTAVASSNSTELKHRSAQYEALGEILKRDFNLLKDLSYIEFLFDSLLGDLPVLRTTIQEALSSLVIHLPNLPDTSKDKLKNFCTRFLQNDDFSDEGSDAINSVRFVAIKFINTAFPFQDHEARLLNVLGTSSKNRSDVIEEANKGLHPYWFNILQSSNTLEFKSTGELLGVGNTLQFPSFNKFVEGLGKQIQYAKERDAATLRSSINNGVEYALRVLVTEAIGDTTTVVVQDQEWATRVDKALEYDDKVIGLVQKQLEHIEGLTEYLGILLNEFVKTDSNEVIVSVSESVTDPIFGKIFLKILSLSPQNVVQNFTSHVSRLVKIIEQTKFTRDDIIQNVAHSIGILGSHPSVTDDEVKKIYQSVSTYREHKEYLKLPISGNILTIGYLIGRLLLRGRNVFSDDDVTEIYKILVETLSSNDSRLNGAATTAITQIALFVKKSDERSVLAWSVLSLSEEESTGDEFTKFEEAIYETHITKQVESLFTSGEAFSILAAGWDSKYLKKQIEIQSEDLVFHTYPRSNRLTFILNKILQASSSTKPSLRKAGCIWLLSIVQYCGHLPIISEKSGAIHVTFMKFLADRDELVQESASRGLSMIYELGNADLKETLVKSLLRSFTESTSSAKLGAGTVSEDTELFEPGVLKTDDGSVSTYKDILNLASEVGDPSLVYKFMSLAKSSALWSSRKGIAFGLGSIMSKSSLDKLLFENESLSNRLIPKLYRYRFDPNPSVARSMSDIWSTIVQDSSKTIDQYHEAILKELLTGMGNKEWRVRDASTVALTDLLQALDKTKYQDKMEEIWTMGFRAIDDIKDSVRKAGGGLTRALSQMLVNSINVESGQSEAHAKDVLSQLLPFLLGTKGIQSDAEDVRDFALKTILKLVKKGGKAIKPFIADLIDQFVLLMSTLEPQIINYLALNADKYNLKHDDIDAKRLQSIGSSPMMNSLEKLIDLIDEDILGEVVTKLQSTVKRSVGLPSKAAASRVFVTLIIRHLQLLKPYGDTLLNTCVAQLSDRNTTVSSSFATAAAYVCRVCSADSVAKYAEKIQSFYFESEDDVPKIIAGVASEAVSKYSGDKFTSVASAFLPIAFIAKNDANKEVAKNFESEWTENTSGNGAVKLYIHEICELVKKYISSPQFSIRQTTAKSIAQACNAIDGATGIGSSADELFEVLMNACQGRSWNGKEDVLQALVSLSAKSKSFVEKKEDLLAKINKIVVTEAKRRNREYQNHAIVSLGEFAKVYPTEELHDKVLEIFEPILSDEYYEEEDEDEEMVDKDEKKSANEKSSRKNLTREAHRIKALDSLVKSFQLYDDKTYHTELLEFINDSLKGTIISKIIIPTWRSQIAVVESLQKIGDVLHDAKSINNKTEESLLKIWVITFENNTREEDVENVRIQTVRAAKSLLGVSNERLTSRIKDDLTSLENKETSSVVKVEITNALN</sequence>
<proteinExistence type="predicted"/>
<evidence type="ECO:0000313" key="9">
    <source>
        <dbReference type="Proteomes" id="UP000009328"/>
    </source>
</evidence>
<accession>K0KB59</accession>
<evidence type="ECO:0000256" key="3">
    <source>
        <dbReference type="ARBA" id="ARBA00022737"/>
    </source>
</evidence>
<dbReference type="eggNOG" id="KOG0915">
    <property type="taxonomic scope" value="Eukaryota"/>
</dbReference>
<dbReference type="PANTHER" id="PTHR23346:SF19">
    <property type="entry name" value="PROTEASOME ADAPTER AND SCAFFOLD PROTEIN ECM29"/>
    <property type="match status" value="1"/>
</dbReference>
<feature type="compositionally biased region" description="Basic and acidic residues" evidence="5">
    <location>
        <begin position="1651"/>
        <end position="1666"/>
    </location>
</feature>
<dbReference type="Pfam" id="PF24492">
    <property type="entry name" value="HEAT_ECM29"/>
    <property type="match status" value="1"/>
</dbReference>
<keyword evidence="2" id="KW-0963">Cytoplasm</keyword>
<dbReference type="Proteomes" id="UP000009328">
    <property type="component" value="Unassembled WGS sequence"/>
</dbReference>
<evidence type="ECO:0008006" key="10">
    <source>
        <dbReference type="Google" id="ProtNLM"/>
    </source>
</evidence>
<keyword evidence="9" id="KW-1185">Reference proteome</keyword>
<dbReference type="FunCoup" id="K0KB59">
    <property type="interactions" value="1035"/>
</dbReference>
<organism evidence="8 9">
    <name type="scientific">Wickerhamomyces ciferrii (strain ATCC 14091 / BCRC 22168 / CBS 111 / JCM 3599 / NBRC 0793 / NRRL Y-1031 F-60-10)</name>
    <name type="common">Yeast</name>
    <name type="synonym">Pichia ciferrii</name>
    <dbReference type="NCBI Taxonomy" id="1206466"/>
    <lineage>
        <taxon>Eukaryota</taxon>
        <taxon>Fungi</taxon>
        <taxon>Dikarya</taxon>
        <taxon>Ascomycota</taxon>
        <taxon>Saccharomycotina</taxon>
        <taxon>Saccharomycetes</taxon>
        <taxon>Phaffomycetales</taxon>
        <taxon>Wickerhamomycetaceae</taxon>
        <taxon>Wickerhamomyces</taxon>
    </lineage>
</organism>
<evidence type="ECO:0000256" key="1">
    <source>
        <dbReference type="ARBA" id="ARBA00004496"/>
    </source>
</evidence>
<evidence type="ECO:0000256" key="4">
    <source>
        <dbReference type="ARBA" id="ARBA00022942"/>
    </source>
</evidence>
<dbReference type="GO" id="GO:0005737">
    <property type="term" value="C:cytoplasm"/>
    <property type="evidence" value="ECO:0007669"/>
    <property type="project" value="UniProtKB-SubCell"/>
</dbReference>
<dbReference type="InterPro" id="IPR055443">
    <property type="entry name" value="HEAT_ECM29"/>
</dbReference>
<evidence type="ECO:0000256" key="5">
    <source>
        <dbReference type="SAM" id="MobiDB-lite"/>
    </source>
</evidence>
<dbReference type="InParanoid" id="K0KB59"/>
<feature type="domain" description="Proteasome adapter and scaffold protein ECM29 HEAT-repeat" evidence="7">
    <location>
        <begin position="1266"/>
        <end position="1427"/>
    </location>
</feature>
<dbReference type="HOGENOM" id="CLU_000880_1_1_1"/>
<evidence type="ECO:0000259" key="7">
    <source>
        <dbReference type="Pfam" id="PF24492"/>
    </source>
</evidence>